<accession>A0A7S1CX94</accession>
<dbReference type="CDD" id="cd02440">
    <property type="entry name" value="AdoMet_MTases"/>
    <property type="match status" value="1"/>
</dbReference>
<feature type="domain" description="Methyltransferase" evidence="2">
    <location>
        <begin position="121"/>
        <end position="216"/>
    </location>
</feature>
<gene>
    <name evidence="3" type="ORF">POKL1161_LOCUS1261</name>
</gene>
<feature type="region of interest" description="Disordered" evidence="1">
    <location>
        <begin position="1"/>
        <end position="27"/>
    </location>
</feature>
<dbReference type="InterPro" id="IPR021829">
    <property type="entry name" value="DUF3419"/>
</dbReference>
<dbReference type="Pfam" id="PF11899">
    <property type="entry name" value="DUF3419"/>
    <property type="match status" value="1"/>
</dbReference>
<dbReference type="Gene3D" id="3.40.50.150">
    <property type="entry name" value="Vaccinia Virus protein VP39"/>
    <property type="match status" value="1"/>
</dbReference>
<name>A0A7S1CX94_9CHLO</name>
<dbReference type="EMBL" id="HBFV01001857">
    <property type="protein sequence ID" value="CAD8928908.1"/>
    <property type="molecule type" value="Transcribed_RNA"/>
</dbReference>
<dbReference type="InterPro" id="IPR041698">
    <property type="entry name" value="Methyltransf_25"/>
</dbReference>
<dbReference type="Pfam" id="PF13649">
    <property type="entry name" value="Methyltransf_25"/>
    <property type="match status" value="1"/>
</dbReference>
<evidence type="ECO:0000256" key="1">
    <source>
        <dbReference type="SAM" id="MobiDB-lite"/>
    </source>
</evidence>
<dbReference type="PANTHER" id="PTHR47473">
    <property type="entry name" value="BTA1P"/>
    <property type="match status" value="1"/>
</dbReference>
<dbReference type="AlphaFoldDB" id="A0A7S1CX94"/>
<dbReference type="SUPFAM" id="SSF53335">
    <property type="entry name" value="S-adenosyl-L-methionine-dependent methyltransferases"/>
    <property type="match status" value="1"/>
</dbReference>
<evidence type="ECO:0000313" key="3">
    <source>
        <dbReference type="EMBL" id="CAD8928908.1"/>
    </source>
</evidence>
<proteinExistence type="predicted"/>
<reference evidence="3" key="1">
    <citation type="submission" date="2021-01" db="EMBL/GenBank/DDBJ databases">
        <authorList>
            <person name="Corre E."/>
            <person name="Pelletier E."/>
            <person name="Niang G."/>
            <person name="Scheremetjew M."/>
            <person name="Finn R."/>
            <person name="Kale V."/>
            <person name="Holt S."/>
            <person name="Cochrane G."/>
            <person name="Meng A."/>
            <person name="Brown T."/>
            <person name="Cohen L."/>
        </authorList>
    </citation>
    <scope>NUCLEOTIDE SEQUENCE</scope>
    <source>
        <strain evidence="3">CCMP2329</strain>
    </source>
</reference>
<evidence type="ECO:0000259" key="2">
    <source>
        <dbReference type="Pfam" id="PF13649"/>
    </source>
</evidence>
<dbReference type="PANTHER" id="PTHR47473:SF1">
    <property type="entry name" value="METHYLTRANSFERASE DOMAIN-CONTAINING PROTEIN"/>
    <property type="match status" value="1"/>
</dbReference>
<dbReference type="InterPro" id="IPR029063">
    <property type="entry name" value="SAM-dependent_MTases_sf"/>
</dbReference>
<protein>
    <recommendedName>
        <fullName evidence="2">Methyltransferase domain-containing protein</fullName>
    </recommendedName>
</protein>
<organism evidence="3">
    <name type="scientific">Picochlorum oklahomense</name>
    <dbReference type="NCBI Taxonomy" id="249345"/>
    <lineage>
        <taxon>Eukaryota</taxon>
        <taxon>Viridiplantae</taxon>
        <taxon>Chlorophyta</taxon>
        <taxon>core chlorophytes</taxon>
        <taxon>Trebouxiophyceae</taxon>
        <taxon>Trebouxiophyceae incertae sedis</taxon>
        <taxon>Picochlorum</taxon>
    </lineage>
</organism>
<sequence>MGKGGDANLRQRKNKGTRTSSGRLMKRSSSVLEKMSSLQSTFDAKKRMRDLHNDLTVLKNIWFKKLAKTESHAERLEQFYGPQAHAYDGFRSNFLWGRKPLLASCAARLEDIASTDDMVWVDLGGGTGENVSMMSEYMDLSKFKKIYVVDLCSSLCEQARKKVAENGWKNVSVVEADACEFTPDEGKATLVTFSYSLSMIPPFHAAVDRAVTYLDPEDGLLGVCDFFTGAKYDLPMRQMSWGRRFFWRCIFDTDNIDIGPERRQYLDHSLSRVWEFNDEGSIPYVPYFRAPYYVAIYTVPKLESLLIENKVEAPPRFPPTFLYTQSWEDPHKDEPYLRAGPGDVCLTLTSGGCNSLKLCLDDVKAVYSVDCNPAQNALLELKQVAIRRLEYEDFWKLFGEGRHENFPELFEKKLAPFLSQNSLKFWRTKQYYFKDGLYYHGGMGKVVWSMQILFKVLFLKGAVDKMLHAETLEEQKAVFNNSWLVKLFRTAPTPLLSVISDTLALLLFNRVTLWFGAGVPLKQYQLIKQDGVHMSNYAARTFDGVAQNCLISKDNYFYYNCLTGSFAKDNCPDYLTKEGFDKLKAGAVDSLFIVNDFFLPTLKARKYTKVILMDHVDWLDDTTAKQVAKALGEQVKTGGRVIWRSAAFSPRYAAFIEAAGFSVERIQVQEPGEMMDKVNMYSSFYLAIKK</sequence>
<feature type="compositionally biased region" description="Polar residues" evidence="1">
    <location>
        <begin position="17"/>
        <end position="27"/>
    </location>
</feature>